<feature type="region of interest" description="Disordered" evidence="2">
    <location>
        <begin position="187"/>
        <end position="207"/>
    </location>
</feature>
<dbReference type="EMBL" id="HBHI01007538">
    <property type="protein sequence ID" value="CAD9660624.1"/>
    <property type="molecule type" value="Transcribed_RNA"/>
</dbReference>
<dbReference type="AlphaFoldDB" id="A0A7S2R514"/>
<dbReference type="InterPro" id="IPR007307">
    <property type="entry name" value="Ltv1"/>
</dbReference>
<protein>
    <recommendedName>
        <fullName evidence="4">Protein LTV1 homolog</fullName>
    </recommendedName>
</protein>
<evidence type="ECO:0008006" key="4">
    <source>
        <dbReference type="Google" id="ProtNLM"/>
    </source>
</evidence>
<dbReference type="GO" id="GO:0042274">
    <property type="term" value="P:ribosomal small subunit biogenesis"/>
    <property type="evidence" value="ECO:0007669"/>
    <property type="project" value="InterPro"/>
</dbReference>
<evidence type="ECO:0000256" key="1">
    <source>
        <dbReference type="ARBA" id="ARBA00009078"/>
    </source>
</evidence>
<dbReference type="GO" id="GO:0030688">
    <property type="term" value="C:preribosome, small subunit precursor"/>
    <property type="evidence" value="ECO:0007669"/>
    <property type="project" value="TreeGrafter"/>
</dbReference>
<dbReference type="GO" id="GO:0005634">
    <property type="term" value="C:nucleus"/>
    <property type="evidence" value="ECO:0007669"/>
    <property type="project" value="TreeGrafter"/>
</dbReference>
<feature type="compositionally biased region" description="Polar residues" evidence="2">
    <location>
        <begin position="227"/>
        <end position="236"/>
    </location>
</feature>
<organism evidence="3">
    <name type="scientific">Eucampia antarctica</name>
    <dbReference type="NCBI Taxonomy" id="49252"/>
    <lineage>
        <taxon>Eukaryota</taxon>
        <taxon>Sar</taxon>
        <taxon>Stramenopiles</taxon>
        <taxon>Ochrophyta</taxon>
        <taxon>Bacillariophyta</taxon>
        <taxon>Mediophyceae</taxon>
        <taxon>Biddulphiophycidae</taxon>
        <taxon>Hemiaulales</taxon>
        <taxon>Hemiaulaceae</taxon>
        <taxon>Eucampia</taxon>
    </lineage>
</organism>
<gene>
    <name evidence="3" type="ORF">EANT1437_LOCUS3850</name>
</gene>
<evidence type="ECO:0000256" key="2">
    <source>
        <dbReference type="SAM" id="MobiDB-lite"/>
    </source>
</evidence>
<evidence type="ECO:0000313" key="3">
    <source>
        <dbReference type="EMBL" id="CAD9660624.1"/>
    </source>
</evidence>
<feature type="region of interest" description="Disordered" evidence="2">
    <location>
        <begin position="48"/>
        <end position="75"/>
    </location>
</feature>
<reference evidence="3" key="1">
    <citation type="submission" date="2021-01" db="EMBL/GenBank/DDBJ databases">
        <authorList>
            <person name="Corre E."/>
            <person name="Pelletier E."/>
            <person name="Niang G."/>
            <person name="Scheremetjew M."/>
            <person name="Finn R."/>
            <person name="Kale V."/>
            <person name="Holt S."/>
            <person name="Cochrane G."/>
            <person name="Meng A."/>
            <person name="Brown T."/>
            <person name="Cohen L."/>
        </authorList>
    </citation>
    <scope>NUCLEOTIDE SEQUENCE</scope>
    <source>
        <strain evidence="3">CCMP1452</strain>
    </source>
</reference>
<dbReference type="PANTHER" id="PTHR21531:SF0">
    <property type="entry name" value="PROTEIN LTV1 HOMOLOG"/>
    <property type="match status" value="1"/>
</dbReference>
<feature type="compositionally biased region" description="Acidic residues" evidence="2">
    <location>
        <begin position="187"/>
        <end position="203"/>
    </location>
</feature>
<accession>A0A7S2R514</accession>
<feature type="region of interest" description="Disordered" evidence="2">
    <location>
        <begin position="220"/>
        <end position="242"/>
    </location>
</feature>
<feature type="compositionally biased region" description="Basic and acidic residues" evidence="2">
    <location>
        <begin position="511"/>
        <end position="527"/>
    </location>
</feature>
<feature type="region of interest" description="Disordered" evidence="2">
    <location>
        <begin position="492"/>
        <end position="527"/>
    </location>
</feature>
<dbReference type="GO" id="GO:0005829">
    <property type="term" value="C:cytosol"/>
    <property type="evidence" value="ECO:0007669"/>
    <property type="project" value="TreeGrafter"/>
</dbReference>
<feature type="region of interest" description="Disordered" evidence="2">
    <location>
        <begin position="452"/>
        <end position="474"/>
    </location>
</feature>
<dbReference type="GO" id="GO:0000056">
    <property type="term" value="P:ribosomal small subunit export from nucleus"/>
    <property type="evidence" value="ECO:0007669"/>
    <property type="project" value="TreeGrafter"/>
</dbReference>
<name>A0A7S2R514_9STRA</name>
<proteinExistence type="inferred from homology"/>
<sequence length="569" mass="63861">MVKKKPFIDKKNASTYHIVRRSQRDVGGYYDDSTGELNDLPSDFLLMPTPETVKKQQQENNTIQQDGNREEEEKKPTVLLNKMKSKLDQAGLLDEDYNYDRHMKPITGSGVYFSGDSGKLDTRAALGDARASTVPLNDEIRELDRNLDSIALSQDCMDSDMAQALFGDFDEGSFEEILDDFCITADEEPQHDDNESGDGDDNNGFDFDAHIQDLLNKASKQEGGGSMKTNRQSNDDFFSGQKALHKHGHGKLHDLVEEDEEEDSLNREFNNVEDTAGVVPKLCPDEERALVEKFEMALAEYDSDELGDLDNECQEIGGVRPLEGDKQLEAVFDDFLTEKRDEIFIEGTSHLPENKRVGGSGFAALVGKRMIPSKGLKNTEDQDEEDKIEVEKFQDVLAEADQILANPEMDLPPEEVFIDGKSYFTQRTVNPWDCESILSTYSNCDNNPAVIGRNRKKKSSKPKETGVEGIPEDQPAQIRLSNKTGLPINTMPTAYTDDDTLASVNRGQARRRGESKEEKKARKQGVKQEKLIAKFQKKIMKEAFAEEFDRRSTSVLGNDVGGKSVFRYS</sequence>
<dbReference type="PANTHER" id="PTHR21531">
    <property type="entry name" value="LOW-TEMPERATURE VIABILITY PROTEIN LTV1-RELATED"/>
    <property type="match status" value="1"/>
</dbReference>
<comment type="similarity">
    <text evidence="1">Belongs to the LTV1 family.</text>
</comment>